<dbReference type="RefSeq" id="WP_022124897.1">
    <property type="nucleotide sequence ID" value="NZ_CATZZN010000006.1"/>
</dbReference>
<keyword evidence="2" id="KW-1185">Reference proteome</keyword>
<evidence type="ECO:0008006" key="3">
    <source>
        <dbReference type="Google" id="ProtNLM"/>
    </source>
</evidence>
<name>A0A412GV49_9BACT</name>
<accession>A0A412GV49</accession>
<comment type="caution">
    <text evidence="1">The sequence shown here is derived from an EMBL/GenBank/DDBJ whole genome shotgun (WGS) entry which is preliminary data.</text>
</comment>
<sequence length="376" mass="42361">MKLRTVGKLGVILSVILFCIGVGLYSFARLSLAESGKDADLLAVVPSDCIGLLETDNIEFMVNEFPQAAYAGQLDTLQSSGLFSVVGEDMIPYIVENAHDLHNQMNYMMVSFHAPISSRNLVMYFRTNESGRNFIREMITRKGLSFSAKKETYRGKTIEIYPVSNNDFISCYNGKGFLAVSYQKNLIEKVIDAEKDEKSLRQDVGFTSIAHTKTANFLTLYGHTASIPLLAEENTDCWSEFDIHLNSEVFYLSGSMYASDSCLYRVEERLKSIQPLREDSVLILSGQEKVDSCISQVLSIPQHTLFDECVSNLSRDASFIMVADVDKLAQNLGAYKNYLPAFIYDHVELFRSFILSVQITNVNNKLSHIFVFTYKE</sequence>
<dbReference type="Proteomes" id="UP000285864">
    <property type="component" value="Unassembled WGS sequence"/>
</dbReference>
<evidence type="ECO:0000313" key="2">
    <source>
        <dbReference type="Proteomes" id="UP000285864"/>
    </source>
</evidence>
<dbReference type="AlphaFoldDB" id="A0A412GV49"/>
<gene>
    <name evidence="1" type="ORF">DWY20_03695</name>
</gene>
<evidence type="ECO:0000313" key="1">
    <source>
        <dbReference type="EMBL" id="RGR98683.1"/>
    </source>
</evidence>
<protein>
    <recommendedName>
        <fullName evidence="3">DUF3352 domain-containing protein</fullName>
    </recommendedName>
</protein>
<dbReference type="EMBL" id="QRUU01000010">
    <property type="protein sequence ID" value="RGR98683.1"/>
    <property type="molecule type" value="Genomic_DNA"/>
</dbReference>
<proteinExistence type="predicted"/>
<organism evidence="1 2">
    <name type="scientific">Phocaeicola coprocola</name>
    <dbReference type="NCBI Taxonomy" id="310298"/>
    <lineage>
        <taxon>Bacteria</taxon>
        <taxon>Pseudomonadati</taxon>
        <taxon>Bacteroidota</taxon>
        <taxon>Bacteroidia</taxon>
        <taxon>Bacteroidales</taxon>
        <taxon>Bacteroidaceae</taxon>
        <taxon>Phocaeicola</taxon>
    </lineage>
</organism>
<reference evidence="1 2" key="1">
    <citation type="submission" date="2018-08" db="EMBL/GenBank/DDBJ databases">
        <title>A genome reference for cultivated species of the human gut microbiota.</title>
        <authorList>
            <person name="Zou Y."/>
            <person name="Xue W."/>
            <person name="Luo G."/>
        </authorList>
    </citation>
    <scope>NUCLEOTIDE SEQUENCE [LARGE SCALE GENOMIC DNA]</scope>
    <source>
        <strain evidence="1 2">AF24-2</strain>
    </source>
</reference>